<evidence type="ECO:0000313" key="8">
    <source>
        <dbReference type="EMBL" id="ACR11172.1"/>
    </source>
</evidence>
<organism evidence="8 9">
    <name type="scientific">Teredinibacter turnerae (strain ATCC 39867 / T7901)</name>
    <dbReference type="NCBI Taxonomy" id="377629"/>
    <lineage>
        <taxon>Bacteria</taxon>
        <taxon>Pseudomonadati</taxon>
        <taxon>Pseudomonadota</taxon>
        <taxon>Gammaproteobacteria</taxon>
        <taxon>Cellvibrionales</taxon>
        <taxon>Cellvibrionaceae</taxon>
        <taxon>Teredinibacter</taxon>
    </lineage>
</organism>
<protein>
    <submittedName>
        <fullName evidence="8">DoxD family protein</fullName>
    </submittedName>
</protein>
<keyword evidence="6 7" id="KW-0472">Membrane</keyword>
<keyword evidence="5 7" id="KW-1133">Transmembrane helix</keyword>
<feature type="transmembrane region" description="Helical" evidence="7">
    <location>
        <begin position="122"/>
        <end position="144"/>
    </location>
</feature>
<keyword evidence="9" id="KW-1185">Reference proteome</keyword>
<evidence type="ECO:0000256" key="1">
    <source>
        <dbReference type="ARBA" id="ARBA00004651"/>
    </source>
</evidence>
<dbReference type="RefSeq" id="WP_015817284.1">
    <property type="nucleotide sequence ID" value="NC_012997.1"/>
</dbReference>
<reference evidence="8 9" key="1">
    <citation type="journal article" date="2009" name="PLoS ONE">
        <title>The complete genome of Teredinibacter turnerae T7901: an intracellular endosymbiont of marine wood-boring bivalves (shipworms).</title>
        <authorList>
            <person name="Yang J.C."/>
            <person name="Madupu R."/>
            <person name="Durkin A.S."/>
            <person name="Ekborg N.A."/>
            <person name="Pedamallu C.S."/>
            <person name="Hostetler J.B."/>
            <person name="Radune D."/>
            <person name="Toms B.S."/>
            <person name="Henrissat B."/>
            <person name="Coutinho P.M."/>
            <person name="Schwarz S."/>
            <person name="Field L."/>
            <person name="Trindade-Silva A.E."/>
            <person name="Soares C.A.G."/>
            <person name="Elshahawi S."/>
            <person name="Hanora A."/>
            <person name="Schmidt E.W."/>
            <person name="Haygood M.G."/>
            <person name="Posfai J."/>
            <person name="Benner J."/>
            <person name="Madinger C."/>
            <person name="Nove J."/>
            <person name="Anton B."/>
            <person name="Chaudhary K."/>
            <person name="Foster J."/>
            <person name="Holman A."/>
            <person name="Kumar S."/>
            <person name="Lessard P.A."/>
            <person name="Luyten Y.A."/>
            <person name="Slatko B."/>
            <person name="Wood N."/>
            <person name="Wu B."/>
            <person name="Teplitski M."/>
            <person name="Mougous J.D."/>
            <person name="Ward N."/>
            <person name="Eisen J.A."/>
            <person name="Badger J.H."/>
            <person name="Distel D.L."/>
        </authorList>
    </citation>
    <scope>NUCLEOTIDE SEQUENCE [LARGE SCALE GENOMIC DNA]</scope>
    <source>
        <strain evidence="9">ATCC 39867 / T7901</strain>
    </source>
</reference>
<evidence type="ECO:0000256" key="2">
    <source>
        <dbReference type="ARBA" id="ARBA00006679"/>
    </source>
</evidence>
<evidence type="ECO:0000256" key="3">
    <source>
        <dbReference type="ARBA" id="ARBA00022475"/>
    </source>
</evidence>
<comment type="subcellular location">
    <subcellularLocation>
        <location evidence="1">Cell membrane</location>
        <topology evidence="1">Multi-pass membrane protein</topology>
    </subcellularLocation>
</comment>
<proteinExistence type="inferred from homology"/>
<evidence type="ECO:0000256" key="6">
    <source>
        <dbReference type="ARBA" id="ARBA00023136"/>
    </source>
</evidence>
<dbReference type="InterPro" id="IPR032808">
    <property type="entry name" value="DoxX"/>
</dbReference>
<feature type="transmembrane region" description="Helical" evidence="7">
    <location>
        <begin position="64"/>
        <end position="86"/>
    </location>
</feature>
<comment type="similarity">
    <text evidence="2">Belongs to the DoxX family.</text>
</comment>
<dbReference type="Proteomes" id="UP000009080">
    <property type="component" value="Chromosome"/>
</dbReference>
<dbReference type="STRING" id="377629.TERTU_3518"/>
<dbReference type="KEGG" id="ttu:TERTU_3518"/>
<dbReference type="PANTHER" id="PTHR33452">
    <property type="entry name" value="OXIDOREDUCTASE CATD-RELATED"/>
    <property type="match status" value="1"/>
</dbReference>
<feature type="transmembrane region" description="Helical" evidence="7">
    <location>
        <begin position="93"/>
        <end position="116"/>
    </location>
</feature>
<dbReference type="PANTHER" id="PTHR33452:SF1">
    <property type="entry name" value="INNER MEMBRANE PROTEIN YPHA-RELATED"/>
    <property type="match status" value="1"/>
</dbReference>
<feature type="transmembrane region" description="Helical" evidence="7">
    <location>
        <begin position="21"/>
        <end position="44"/>
    </location>
</feature>
<dbReference type="HOGENOM" id="CLU_058421_4_1_6"/>
<dbReference type="InterPro" id="IPR051907">
    <property type="entry name" value="DoxX-like_oxidoreductase"/>
</dbReference>
<evidence type="ECO:0000256" key="5">
    <source>
        <dbReference type="ARBA" id="ARBA00022989"/>
    </source>
</evidence>
<evidence type="ECO:0000313" key="9">
    <source>
        <dbReference type="Proteomes" id="UP000009080"/>
    </source>
</evidence>
<evidence type="ECO:0000256" key="7">
    <source>
        <dbReference type="SAM" id="Phobius"/>
    </source>
</evidence>
<name>C5BRE2_TERTT</name>
<dbReference type="GO" id="GO:0005886">
    <property type="term" value="C:plasma membrane"/>
    <property type="evidence" value="ECO:0007669"/>
    <property type="project" value="UniProtKB-SubCell"/>
</dbReference>
<sequence>MINYRVSYGAAYQWLFSKASVLHHLASLAGRLYVANVFFSAGLVKIRDWETTIFLFEEEYQVPLLSPVLGAYLGTFGELFFPILLLIGLGTRFAAAGLFVVNVVAVLSLAEIAPAAYYLHVIWGLVLGHLVIYGGGWFSADAYLKIECPKLIRRQTALY</sequence>
<dbReference type="Pfam" id="PF07681">
    <property type="entry name" value="DoxX"/>
    <property type="match status" value="1"/>
</dbReference>
<keyword evidence="4 7" id="KW-0812">Transmembrane</keyword>
<accession>C5BRE2</accession>
<dbReference type="OrthoDB" id="121744at2"/>
<dbReference type="eggNOG" id="COG2259">
    <property type="taxonomic scope" value="Bacteria"/>
</dbReference>
<gene>
    <name evidence="8" type="ordered locus">TERTU_3518</name>
</gene>
<dbReference type="EMBL" id="CP001614">
    <property type="protein sequence ID" value="ACR11172.1"/>
    <property type="molecule type" value="Genomic_DNA"/>
</dbReference>
<dbReference type="AlphaFoldDB" id="C5BRE2"/>
<evidence type="ECO:0000256" key="4">
    <source>
        <dbReference type="ARBA" id="ARBA00022692"/>
    </source>
</evidence>
<keyword evidence="3" id="KW-1003">Cell membrane</keyword>